<dbReference type="Proteomes" id="UP000622552">
    <property type="component" value="Unassembled WGS sequence"/>
</dbReference>
<dbReference type="AlphaFoldDB" id="A0A8J7G973"/>
<sequence length="196" mass="21507">MTVYPSSRAWQRVEPPGTELALFREHAGLTAEGSAVVGGEMPYVVRYSLATDELWRTRRLDVDVTGVGWRRTARLEHAAGRWRVATGEEGRLDGSVAGIDDPDRLDEAVDVDLGLSPLTNTLPVRRLDLLSAPVGVKHKLTMVFVRVPTLEVFPHEQTYTVLGPGRIGYTSLGYTAELGLDDHGYVTHYPGLATLV</sequence>
<reference evidence="1" key="1">
    <citation type="submission" date="2020-11" db="EMBL/GenBank/DDBJ databases">
        <title>Sequencing the genomes of 1000 actinobacteria strains.</title>
        <authorList>
            <person name="Klenk H.-P."/>
        </authorList>
    </citation>
    <scope>NUCLEOTIDE SEQUENCE</scope>
    <source>
        <strain evidence="1">DSM 45356</strain>
    </source>
</reference>
<accession>A0A8J7G973</accession>
<organism evidence="1 2">
    <name type="scientific">Longispora fulva</name>
    <dbReference type="NCBI Taxonomy" id="619741"/>
    <lineage>
        <taxon>Bacteria</taxon>
        <taxon>Bacillati</taxon>
        <taxon>Actinomycetota</taxon>
        <taxon>Actinomycetes</taxon>
        <taxon>Micromonosporales</taxon>
        <taxon>Micromonosporaceae</taxon>
        <taxon>Longispora</taxon>
    </lineage>
</organism>
<comment type="caution">
    <text evidence="1">The sequence shown here is derived from an EMBL/GenBank/DDBJ whole genome shotgun (WGS) entry which is preliminary data.</text>
</comment>
<dbReference type="SUPFAM" id="SSF159275">
    <property type="entry name" value="PA1994-like"/>
    <property type="match status" value="1"/>
</dbReference>
<name>A0A8J7G973_9ACTN</name>
<protein>
    <submittedName>
        <fullName evidence="1">Uncharacterized protein</fullName>
    </submittedName>
</protein>
<keyword evidence="2" id="KW-1185">Reference proteome</keyword>
<gene>
    <name evidence="1" type="ORF">IW245_001244</name>
</gene>
<proteinExistence type="predicted"/>
<dbReference type="InterPro" id="IPR009467">
    <property type="entry name" value="Glycolipid-bd_prot_put"/>
</dbReference>
<evidence type="ECO:0000313" key="1">
    <source>
        <dbReference type="EMBL" id="MBG6135050.1"/>
    </source>
</evidence>
<dbReference type="EMBL" id="JADOUF010000001">
    <property type="protein sequence ID" value="MBG6135050.1"/>
    <property type="molecule type" value="Genomic_DNA"/>
</dbReference>
<dbReference type="Pfam" id="PF06475">
    <property type="entry name" value="Glycolipid_bind"/>
    <property type="match status" value="1"/>
</dbReference>
<evidence type="ECO:0000313" key="2">
    <source>
        <dbReference type="Proteomes" id="UP000622552"/>
    </source>
</evidence>
<dbReference type="RefSeq" id="WP_197002213.1">
    <property type="nucleotide sequence ID" value="NZ_BONS01000004.1"/>
</dbReference>